<feature type="domain" description="Methyl-accepting transducer" evidence="5">
    <location>
        <begin position="447"/>
        <end position="676"/>
    </location>
</feature>
<sequence length="693" mass="75658">MWFSNLKISKKLILGFVLISLISGAMGGYSIYALKVANKLDVELYEYMTVPISEMSQIGIEFQQMRVSIRDLVMAESSEEISEHINIIEKKLENIETISESFNSTIISSDIRKEFDNFIEAKKIYKTELDKLIKLVREEKYNEAITMMKENKEADKASLAEQKAIENLISMKTNSGKEQSSLNTSKSNTAIIIMIIVNVFVMIISILIGLYISGLITKPLEKVVHMIKEMSKGHLGERLNISTYDELGEMAQVMDAFACDLQENVIDTMKRISQGDMSIEINIKDEKDEISPALDKTIKTIKALVEDANILSMAAKEGNLDIRSDETKHSGDFRKIVEGVNELIEAMVKPIKEVNSVMSEMSKGNLEVQVNGSYKGEFGVLARSVNNTQKGLKGIVGEISEIIGEVSKGNLAIESVKEFDGNFNNISTSLNTIIISLNSVLSEINVASEEVFMGARQVSDGSQSLSEGAAEQASAIEELTSSIAEIAAQTKENATNANEAKELAIKVKEKAEQGNTQMNEMLQSMAEINECSDSISKIIKVIDEIAFQTNILALNAAVEAARAGQHGKGFAVVAEEVRNLAERSAKAAKETTELIEGSIRKAEKGTEIANDTAKALYEIVNGVSKATTFVSEIAASSAEQAIGISQINTGIDQVSQVIQANSATAEESAAASEELSSQSQLLKDMVSVFKLKK</sequence>
<feature type="transmembrane region" description="Helical" evidence="4">
    <location>
        <begin position="190"/>
        <end position="212"/>
    </location>
</feature>
<evidence type="ECO:0000256" key="2">
    <source>
        <dbReference type="ARBA" id="ARBA00029447"/>
    </source>
</evidence>
<keyword evidence="8" id="KW-1185">Reference proteome</keyword>
<dbReference type="PANTHER" id="PTHR43531">
    <property type="entry name" value="PROTEIN ICFG"/>
    <property type="match status" value="1"/>
</dbReference>
<reference evidence="7 8" key="1">
    <citation type="submission" date="2021-07" db="EMBL/GenBank/DDBJ databases">
        <title>Clostridium weizhouense sp. nov., an anaerobic bacterium isolated from activated sludge of Petroleum wastewater.</title>
        <authorList>
            <person name="Li Q."/>
        </authorList>
    </citation>
    <scope>NUCLEOTIDE SEQUENCE [LARGE SCALE GENOMIC DNA]</scope>
    <source>
        <strain evidence="7 8">YB-6</strain>
    </source>
</reference>
<keyword evidence="4" id="KW-1133">Transmembrane helix</keyword>
<name>A0ABS7ALT9_9CLOT</name>
<evidence type="ECO:0000256" key="1">
    <source>
        <dbReference type="ARBA" id="ARBA00022500"/>
    </source>
</evidence>
<dbReference type="CDD" id="cd06225">
    <property type="entry name" value="HAMP"/>
    <property type="match status" value="2"/>
</dbReference>
<dbReference type="PROSITE" id="PS50885">
    <property type="entry name" value="HAMP"/>
    <property type="match status" value="2"/>
</dbReference>
<proteinExistence type="inferred from homology"/>
<keyword evidence="4" id="KW-0812">Transmembrane</keyword>
<dbReference type="PROSITE" id="PS50111">
    <property type="entry name" value="CHEMOTAXIS_TRANSDUC_2"/>
    <property type="match status" value="1"/>
</dbReference>
<dbReference type="InterPro" id="IPR003660">
    <property type="entry name" value="HAMP_dom"/>
</dbReference>
<dbReference type="SMART" id="SM00304">
    <property type="entry name" value="HAMP"/>
    <property type="match status" value="3"/>
</dbReference>
<dbReference type="PRINTS" id="PR01608">
    <property type="entry name" value="BACINVASINC"/>
</dbReference>
<evidence type="ECO:0000259" key="6">
    <source>
        <dbReference type="PROSITE" id="PS50885"/>
    </source>
</evidence>
<dbReference type="InterPro" id="IPR051310">
    <property type="entry name" value="MCP_chemotaxis"/>
</dbReference>
<dbReference type="Pfam" id="PF00672">
    <property type="entry name" value="HAMP"/>
    <property type="match status" value="1"/>
</dbReference>
<feature type="domain" description="HAMP" evidence="6">
    <location>
        <begin position="345"/>
        <end position="397"/>
    </location>
</feature>
<gene>
    <name evidence="7" type="ORF">KYD98_05930</name>
</gene>
<evidence type="ECO:0000256" key="4">
    <source>
        <dbReference type="SAM" id="Phobius"/>
    </source>
</evidence>
<dbReference type="InterPro" id="IPR004089">
    <property type="entry name" value="MCPsignal_dom"/>
</dbReference>
<dbReference type="Pfam" id="PF00015">
    <property type="entry name" value="MCPsignal"/>
    <property type="match status" value="1"/>
</dbReference>
<comment type="caution">
    <text evidence="7">The sequence shown here is derived from an EMBL/GenBank/DDBJ whole genome shotgun (WGS) entry which is preliminary data.</text>
</comment>
<dbReference type="SUPFAM" id="SSF58104">
    <property type="entry name" value="Methyl-accepting chemotaxis protein (MCP) signaling domain"/>
    <property type="match status" value="1"/>
</dbReference>
<dbReference type="CDD" id="cd11386">
    <property type="entry name" value="MCP_signal"/>
    <property type="match status" value="1"/>
</dbReference>
<keyword evidence="1" id="KW-0145">Chemotaxis</keyword>
<accession>A0ABS7ALT9</accession>
<keyword evidence="3" id="KW-0807">Transducer</keyword>
<comment type="similarity">
    <text evidence="2">Belongs to the methyl-accepting chemotaxis (MCP) protein family.</text>
</comment>
<organism evidence="7 8">
    <name type="scientific">Clostridium weizhouense</name>
    <dbReference type="NCBI Taxonomy" id="2859781"/>
    <lineage>
        <taxon>Bacteria</taxon>
        <taxon>Bacillati</taxon>
        <taxon>Bacillota</taxon>
        <taxon>Clostridia</taxon>
        <taxon>Eubacteriales</taxon>
        <taxon>Clostridiaceae</taxon>
        <taxon>Clostridium</taxon>
    </lineage>
</organism>
<dbReference type="Pfam" id="PF12729">
    <property type="entry name" value="4HB_MCP_1"/>
    <property type="match status" value="1"/>
</dbReference>
<evidence type="ECO:0000259" key="5">
    <source>
        <dbReference type="PROSITE" id="PS50111"/>
    </source>
</evidence>
<dbReference type="SUPFAM" id="SSF158472">
    <property type="entry name" value="HAMP domain-like"/>
    <property type="match status" value="1"/>
</dbReference>
<dbReference type="PANTHER" id="PTHR43531:SF11">
    <property type="entry name" value="METHYL-ACCEPTING CHEMOTAXIS PROTEIN 3"/>
    <property type="match status" value="1"/>
</dbReference>
<dbReference type="Pfam" id="PF18947">
    <property type="entry name" value="HAMP_2"/>
    <property type="match status" value="1"/>
</dbReference>
<evidence type="ECO:0000313" key="8">
    <source>
        <dbReference type="Proteomes" id="UP001519921"/>
    </source>
</evidence>
<evidence type="ECO:0000313" key="7">
    <source>
        <dbReference type="EMBL" id="MBW6409625.1"/>
    </source>
</evidence>
<protein>
    <submittedName>
        <fullName evidence="7">MCP four helix bundle domain-containing protein</fullName>
    </submittedName>
</protein>
<keyword evidence="4" id="KW-0472">Membrane</keyword>
<feature type="domain" description="HAMP" evidence="6">
    <location>
        <begin position="214"/>
        <end position="266"/>
    </location>
</feature>
<dbReference type="InterPro" id="IPR024478">
    <property type="entry name" value="HlyB_4HB_MCP"/>
</dbReference>
<dbReference type="RefSeq" id="WP_219778674.1">
    <property type="nucleotide sequence ID" value="NZ_JAHXPT010000003.1"/>
</dbReference>
<dbReference type="Proteomes" id="UP001519921">
    <property type="component" value="Unassembled WGS sequence"/>
</dbReference>
<dbReference type="SMART" id="SM00283">
    <property type="entry name" value="MA"/>
    <property type="match status" value="1"/>
</dbReference>
<dbReference type="Gene3D" id="1.10.287.950">
    <property type="entry name" value="Methyl-accepting chemotaxis protein"/>
    <property type="match status" value="1"/>
</dbReference>
<dbReference type="EMBL" id="JAHXPT010000003">
    <property type="protein sequence ID" value="MBW6409625.1"/>
    <property type="molecule type" value="Genomic_DNA"/>
</dbReference>
<evidence type="ECO:0000256" key="3">
    <source>
        <dbReference type="PROSITE-ProRule" id="PRU00284"/>
    </source>
</evidence>
<dbReference type="Gene3D" id="1.20.120.1530">
    <property type="match status" value="1"/>
</dbReference>